<evidence type="ECO:0000256" key="4">
    <source>
        <dbReference type="ARBA" id="ARBA00023163"/>
    </source>
</evidence>
<dbReference type="PANTHER" id="PTHR30126:SF100">
    <property type="entry name" value="LYSR-FAMILY TRANSCRIPTIONAL REGULATOR"/>
    <property type="match status" value="1"/>
</dbReference>
<evidence type="ECO:0000259" key="5">
    <source>
        <dbReference type="PROSITE" id="PS50931"/>
    </source>
</evidence>
<evidence type="ECO:0000256" key="1">
    <source>
        <dbReference type="ARBA" id="ARBA00009437"/>
    </source>
</evidence>
<accession>A0A1I4Q6Y2</accession>
<dbReference type="STRING" id="1123291.SAMN04490355_10865"/>
<dbReference type="SUPFAM" id="SSF46785">
    <property type="entry name" value="Winged helix' DNA-binding domain"/>
    <property type="match status" value="1"/>
</dbReference>
<feature type="domain" description="HTH lysR-type" evidence="5">
    <location>
        <begin position="1"/>
        <end position="58"/>
    </location>
</feature>
<dbReference type="InterPro" id="IPR005119">
    <property type="entry name" value="LysR_subst-bd"/>
</dbReference>
<dbReference type="SUPFAM" id="SSF53850">
    <property type="entry name" value="Periplasmic binding protein-like II"/>
    <property type="match status" value="1"/>
</dbReference>
<evidence type="ECO:0000313" key="7">
    <source>
        <dbReference type="Proteomes" id="UP000199520"/>
    </source>
</evidence>
<comment type="similarity">
    <text evidence="1">Belongs to the LysR transcriptional regulatory family.</text>
</comment>
<dbReference type="InterPro" id="IPR036388">
    <property type="entry name" value="WH-like_DNA-bd_sf"/>
</dbReference>
<dbReference type="Gene3D" id="1.10.10.10">
    <property type="entry name" value="Winged helix-like DNA-binding domain superfamily/Winged helix DNA-binding domain"/>
    <property type="match status" value="1"/>
</dbReference>
<dbReference type="Pfam" id="PF03466">
    <property type="entry name" value="LysR_substrate"/>
    <property type="match status" value="1"/>
</dbReference>
<evidence type="ECO:0000256" key="2">
    <source>
        <dbReference type="ARBA" id="ARBA00023015"/>
    </source>
</evidence>
<evidence type="ECO:0000313" key="6">
    <source>
        <dbReference type="EMBL" id="SFM35807.1"/>
    </source>
</evidence>
<dbReference type="AlphaFoldDB" id="A0A1I4Q6Y2"/>
<sequence length="296" mass="34102">MEFRQLLTFKKIVELQSFTKAADNLGYSQPTVTSHIHALEKHLGVKLFDRIGRNIVLTDTGNQLIKYVSQITDIYIQIEDMAKDQDITRGKIKIGAPETLTIYRLEPILREYRQTFPQADIVLINDSNAPMYEKLKRGEIDIAFQTAADYEYKDYVAIHLAYESFVLVANADCKIDSLESNPDQLVNECVIYNAKGCIYRLVFEDYLKSKHIVPHNSIELWSIEAIKQGVINGLGISMLPLITMKKDIDEGRLKVVDLHLKSDNVSTQLIYHKNKWLSKSMRVWIEIAKNHSRNWV</sequence>
<dbReference type="PROSITE" id="PS50931">
    <property type="entry name" value="HTH_LYSR"/>
    <property type="match status" value="1"/>
</dbReference>
<dbReference type="Proteomes" id="UP000199520">
    <property type="component" value="Unassembled WGS sequence"/>
</dbReference>
<keyword evidence="4" id="KW-0804">Transcription</keyword>
<dbReference type="FunFam" id="1.10.10.10:FF:000001">
    <property type="entry name" value="LysR family transcriptional regulator"/>
    <property type="match status" value="1"/>
</dbReference>
<gene>
    <name evidence="6" type="ORF">SAMN04490355_10865</name>
</gene>
<reference evidence="7" key="1">
    <citation type="submission" date="2016-10" db="EMBL/GenBank/DDBJ databases">
        <authorList>
            <person name="Varghese N."/>
            <person name="Submissions S."/>
        </authorList>
    </citation>
    <scope>NUCLEOTIDE SEQUENCE [LARGE SCALE GENOMIC DNA]</scope>
    <source>
        <strain evidence="7">DSM 13327</strain>
    </source>
</reference>
<name>A0A1I4Q6Y2_9FIRM</name>
<dbReference type="GO" id="GO:0003700">
    <property type="term" value="F:DNA-binding transcription factor activity"/>
    <property type="evidence" value="ECO:0007669"/>
    <property type="project" value="InterPro"/>
</dbReference>
<keyword evidence="3 6" id="KW-0238">DNA-binding</keyword>
<dbReference type="GO" id="GO:0000976">
    <property type="term" value="F:transcription cis-regulatory region binding"/>
    <property type="evidence" value="ECO:0007669"/>
    <property type="project" value="TreeGrafter"/>
</dbReference>
<dbReference type="PANTHER" id="PTHR30126">
    <property type="entry name" value="HTH-TYPE TRANSCRIPTIONAL REGULATOR"/>
    <property type="match status" value="1"/>
</dbReference>
<evidence type="ECO:0000256" key="3">
    <source>
        <dbReference type="ARBA" id="ARBA00023125"/>
    </source>
</evidence>
<keyword evidence="2" id="KW-0805">Transcription regulation</keyword>
<dbReference type="InterPro" id="IPR036390">
    <property type="entry name" value="WH_DNA-bd_sf"/>
</dbReference>
<dbReference type="RefSeq" id="WP_175490702.1">
    <property type="nucleotide sequence ID" value="NZ_FOTS01000086.1"/>
</dbReference>
<dbReference type="Pfam" id="PF00126">
    <property type="entry name" value="HTH_1"/>
    <property type="match status" value="1"/>
</dbReference>
<dbReference type="Gene3D" id="3.40.190.290">
    <property type="match status" value="1"/>
</dbReference>
<dbReference type="CDD" id="cd05466">
    <property type="entry name" value="PBP2_LTTR_substrate"/>
    <property type="match status" value="1"/>
</dbReference>
<dbReference type="InterPro" id="IPR000847">
    <property type="entry name" value="LysR_HTH_N"/>
</dbReference>
<keyword evidence="7" id="KW-1185">Reference proteome</keyword>
<dbReference type="EMBL" id="FOTS01000086">
    <property type="protein sequence ID" value="SFM35807.1"/>
    <property type="molecule type" value="Genomic_DNA"/>
</dbReference>
<proteinExistence type="inferred from homology"/>
<protein>
    <submittedName>
        <fullName evidence="6">DNA-binding transcriptional regulator, LysR family</fullName>
    </submittedName>
</protein>
<organism evidence="6 7">
    <name type="scientific">Pelosinus propionicus DSM 13327</name>
    <dbReference type="NCBI Taxonomy" id="1123291"/>
    <lineage>
        <taxon>Bacteria</taxon>
        <taxon>Bacillati</taxon>
        <taxon>Bacillota</taxon>
        <taxon>Negativicutes</taxon>
        <taxon>Selenomonadales</taxon>
        <taxon>Sporomusaceae</taxon>
        <taxon>Pelosinus</taxon>
    </lineage>
</organism>
<dbReference type="PRINTS" id="PR00039">
    <property type="entry name" value="HTHLYSR"/>
</dbReference>